<name>A0A498DIS8_9BACI</name>
<dbReference type="AlphaFoldDB" id="A0A498DIS8"/>
<dbReference type="Proteomes" id="UP000270219">
    <property type="component" value="Unassembled WGS sequence"/>
</dbReference>
<organism evidence="2 3">
    <name type="scientific">Oceanobacillus piezotolerans</name>
    <dbReference type="NCBI Taxonomy" id="2448030"/>
    <lineage>
        <taxon>Bacteria</taxon>
        <taxon>Bacillati</taxon>
        <taxon>Bacillota</taxon>
        <taxon>Bacilli</taxon>
        <taxon>Bacillales</taxon>
        <taxon>Bacillaceae</taxon>
        <taxon>Oceanobacillus</taxon>
    </lineage>
</organism>
<feature type="transmembrane region" description="Helical" evidence="1">
    <location>
        <begin position="69"/>
        <end position="88"/>
    </location>
</feature>
<evidence type="ECO:0000313" key="3">
    <source>
        <dbReference type="Proteomes" id="UP000270219"/>
    </source>
</evidence>
<dbReference type="OrthoDB" id="2418141at2"/>
<comment type="caution">
    <text evidence="2">The sequence shown here is derived from an EMBL/GenBank/DDBJ whole genome shotgun (WGS) entry which is preliminary data.</text>
</comment>
<keyword evidence="3" id="KW-1185">Reference proteome</keyword>
<accession>A0A498DIS8</accession>
<dbReference type="InterPro" id="IPR026369">
    <property type="entry name" value="CxxC_20_CxxC"/>
</dbReference>
<dbReference type="EMBL" id="RCHR01000001">
    <property type="protein sequence ID" value="RLL48479.1"/>
    <property type="molecule type" value="Genomic_DNA"/>
</dbReference>
<gene>
    <name evidence="2" type="ORF">D8M04_04265</name>
</gene>
<reference evidence="2 3" key="1">
    <citation type="submission" date="2018-10" db="EMBL/GenBank/DDBJ databases">
        <title>Oceanobacillus sp. YLB-02 draft genome.</title>
        <authorList>
            <person name="Yu L."/>
        </authorList>
    </citation>
    <scope>NUCLEOTIDE SEQUENCE [LARGE SCALE GENOMIC DNA]</scope>
    <source>
        <strain evidence="2 3">YLB-02</strain>
    </source>
</reference>
<dbReference type="RefSeq" id="WP_121521633.1">
    <property type="nucleotide sequence ID" value="NZ_RCHR01000001.1"/>
</dbReference>
<evidence type="ECO:0000313" key="2">
    <source>
        <dbReference type="EMBL" id="RLL48479.1"/>
    </source>
</evidence>
<keyword evidence="1" id="KW-0472">Membrane</keyword>
<sequence>MPTCEHCHNKWNWNQTIKKTFTFNPGMTCPYCGKTQYQTQKSRTKSALFNAIILLPLLINIFFDIPGIILLSLFPILFVLIMSLHPFLMEISSREEYITLFKK</sequence>
<evidence type="ECO:0000256" key="1">
    <source>
        <dbReference type="SAM" id="Phobius"/>
    </source>
</evidence>
<protein>
    <recommendedName>
        <fullName evidence="4">Cxxc_20_cxxc protein</fullName>
    </recommendedName>
</protein>
<proteinExistence type="predicted"/>
<feature type="transmembrane region" description="Helical" evidence="1">
    <location>
        <begin position="47"/>
        <end position="63"/>
    </location>
</feature>
<keyword evidence="1" id="KW-1133">Transmembrane helix</keyword>
<keyword evidence="1" id="KW-0812">Transmembrane</keyword>
<dbReference type="NCBIfam" id="TIGR04104">
    <property type="entry name" value="cxxc_20_cxxc"/>
    <property type="match status" value="1"/>
</dbReference>
<evidence type="ECO:0008006" key="4">
    <source>
        <dbReference type="Google" id="ProtNLM"/>
    </source>
</evidence>